<organism evidence="1 2">
    <name type="scientific">Oceanobacter antarcticus</name>
    <dbReference type="NCBI Taxonomy" id="3133425"/>
    <lineage>
        <taxon>Bacteria</taxon>
        <taxon>Pseudomonadati</taxon>
        <taxon>Pseudomonadota</taxon>
        <taxon>Gammaproteobacteria</taxon>
        <taxon>Oceanospirillales</taxon>
        <taxon>Oceanospirillaceae</taxon>
        <taxon>Oceanobacter</taxon>
    </lineage>
</organism>
<keyword evidence="2" id="KW-1185">Reference proteome</keyword>
<evidence type="ECO:0000313" key="1">
    <source>
        <dbReference type="EMBL" id="MFK4753043.1"/>
    </source>
</evidence>
<proteinExistence type="predicted"/>
<dbReference type="Proteomes" id="UP001620597">
    <property type="component" value="Unassembled WGS sequence"/>
</dbReference>
<comment type="caution">
    <text evidence="1">The sequence shown here is derived from an EMBL/GenBank/DDBJ whole genome shotgun (WGS) entry which is preliminary data.</text>
</comment>
<dbReference type="Pfam" id="PF04380">
    <property type="entry name" value="BMFP"/>
    <property type="match status" value="1"/>
</dbReference>
<reference evidence="1 2" key="1">
    <citation type="submission" date="2024-03" db="EMBL/GenBank/DDBJ databases">
        <title>High-quality draft genome sequence of Oceanobacter sp. wDCs-4.</title>
        <authorList>
            <person name="Dong C."/>
        </authorList>
    </citation>
    <scope>NUCLEOTIDE SEQUENCE [LARGE SCALE GENOMIC DNA]</scope>
    <source>
        <strain evidence="2">wDCs-4</strain>
    </source>
</reference>
<sequence>MNANEIRFKIEQLLAQSPFASLSEEMHKNMASRLQLLFSSANLVTREEFESQQRVLEKTHTLLLELESRLAQLENQPSTDDTPT</sequence>
<evidence type="ECO:0000313" key="2">
    <source>
        <dbReference type="Proteomes" id="UP001620597"/>
    </source>
</evidence>
<accession>A0ABW8NJ92</accession>
<dbReference type="EMBL" id="JBBKTX010000013">
    <property type="protein sequence ID" value="MFK4753043.1"/>
    <property type="molecule type" value="Genomic_DNA"/>
</dbReference>
<dbReference type="InterPro" id="IPR007475">
    <property type="entry name" value="UbiK"/>
</dbReference>
<dbReference type="PANTHER" id="PTHR38040">
    <property type="entry name" value="UBIQUINONE BIOSYNTHESIS ACCESSORY FACTOR UBIK"/>
    <property type="match status" value="1"/>
</dbReference>
<name>A0ABW8NJ92_9GAMM</name>
<gene>
    <name evidence="1" type="ORF">WG929_11535</name>
</gene>
<protein>
    <submittedName>
        <fullName evidence="1">Accessory factor UbiK family protein</fullName>
    </submittedName>
</protein>
<dbReference type="RefSeq" id="WP_369855965.1">
    <property type="nucleotide sequence ID" value="NZ_JBBKTX010000013.1"/>
</dbReference>
<dbReference type="PANTHER" id="PTHR38040:SF1">
    <property type="entry name" value="UBIQUINONE BIOSYNTHESIS ACCESSORY FACTOR UBIK"/>
    <property type="match status" value="1"/>
</dbReference>